<evidence type="ECO:0000256" key="9">
    <source>
        <dbReference type="ARBA" id="ARBA00023211"/>
    </source>
</evidence>
<reference evidence="13" key="2">
    <citation type="journal article" date="2023" name="Science">
        <title>Genomic signatures of disease resistance in endangered staghorn corals.</title>
        <authorList>
            <person name="Vollmer S.V."/>
            <person name="Selwyn J.D."/>
            <person name="Despard B.A."/>
            <person name="Roesel C.L."/>
        </authorList>
    </citation>
    <scope>NUCLEOTIDE SEQUENCE</scope>
    <source>
        <strain evidence="13">K2</strain>
    </source>
</reference>
<evidence type="ECO:0000256" key="6">
    <source>
        <dbReference type="ARBA" id="ARBA00022759"/>
    </source>
</evidence>
<keyword evidence="14" id="KW-1185">Reference proteome</keyword>
<evidence type="ECO:0000256" key="10">
    <source>
        <dbReference type="ARBA" id="ARBA00023239"/>
    </source>
</evidence>
<dbReference type="GO" id="GO:0016787">
    <property type="term" value="F:hydrolase activity"/>
    <property type="evidence" value="ECO:0007669"/>
    <property type="project" value="UniProtKB-KW"/>
</dbReference>
<name>A0AAD9VCJ5_ACRCE</name>
<dbReference type="PROSITE" id="PS51959">
    <property type="entry name" value="ENDOU"/>
    <property type="match status" value="1"/>
</dbReference>
<dbReference type="GO" id="GO:0003723">
    <property type="term" value="F:RNA binding"/>
    <property type="evidence" value="ECO:0007669"/>
    <property type="project" value="UniProtKB-UniRule"/>
</dbReference>
<evidence type="ECO:0000256" key="4">
    <source>
        <dbReference type="ARBA" id="ARBA00022722"/>
    </source>
</evidence>
<organism evidence="13 14">
    <name type="scientific">Acropora cervicornis</name>
    <name type="common">Staghorn coral</name>
    <dbReference type="NCBI Taxonomy" id="6130"/>
    <lineage>
        <taxon>Eukaryota</taxon>
        <taxon>Metazoa</taxon>
        <taxon>Cnidaria</taxon>
        <taxon>Anthozoa</taxon>
        <taxon>Hexacorallia</taxon>
        <taxon>Scleractinia</taxon>
        <taxon>Astrocoeniina</taxon>
        <taxon>Acroporidae</taxon>
        <taxon>Acropora</taxon>
    </lineage>
</organism>
<keyword evidence="7 11" id="KW-0378">Hydrolase</keyword>
<keyword evidence="9 11" id="KW-0464">Manganese</keyword>
<evidence type="ECO:0000313" key="13">
    <source>
        <dbReference type="EMBL" id="KAK2569329.1"/>
    </source>
</evidence>
<keyword evidence="5 11" id="KW-0479">Metal-binding</keyword>
<proteinExistence type="inferred from homology"/>
<evidence type="ECO:0000256" key="2">
    <source>
        <dbReference type="ARBA" id="ARBA00010168"/>
    </source>
</evidence>
<dbReference type="Proteomes" id="UP001249851">
    <property type="component" value="Unassembled WGS sequence"/>
</dbReference>
<dbReference type="EMBL" id="JARQWQ010000010">
    <property type="protein sequence ID" value="KAK2569329.1"/>
    <property type="molecule type" value="Genomic_DNA"/>
</dbReference>
<dbReference type="GO" id="GO:0046872">
    <property type="term" value="F:metal ion binding"/>
    <property type="evidence" value="ECO:0007669"/>
    <property type="project" value="UniProtKB-UniRule"/>
</dbReference>
<accession>A0AAD9VCJ5</accession>
<keyword evidence="8 11" id="KW-0694">RNA-binding</keyword>
<sequence>MQGVIPQTPREALTFLPRRNKNMCQFVLFSLALHVVMTKGTSVSDRQVDLGHICQSMWNAAGDNLKIGKEIVINKGSSKKHPLITVTELGKKKMQKRIYVKFKALLNSYEADESKAGKPSKQEAFIDAVSVKGGPMEIAFKYIKDLGKILFQNLDQFKPILKKMWFDKCSKKGRGPNISGFKHTFVGEVRYDGPKKTKIVEGFHNWIHFVAEEMARKLSYFPPPRKFVHGPPALISANFDWRGAKKPNGSSFFIGTSPAFEMALYTACFFRSSPAFEMAFYDGCPLRSPECTCQINKERLRIIATNCSGCVGTAYPKL</sequence>
<evidence type="ECO:0000313" key="14">
    <source>
        <dbReference type="Proteomes" id="UP001249851"/>
    </source>
</evidence>
<reference evidence="13" key="1">
    <citation type="journal article" date="2023" name="G3 (Bethesda)">
        <title>Whole genome assembly and annotation of the endangered Caribbean coral Acropora cervicornis.</title>
        <authorList>
            <person name="Selwyn J.D."/>
            <person name="Vollmer S.V."/>
        </authorList>
    </citation>
    <scope>NUCLEOTIDE SEQUENCE</scope>
    <source>
        <strain evidence="13">K2</strain>
    </source>
</reference>
<dbReference type="GO" id="GO:0004521">
    <property type="term" value="F:RNA endonuclease activity"/>
    <property type="evidence" value="ECO:0007669"/>
    <property type="project" value="UniProtKB-UniRule"/>
</dbReference>
<dbReference type="EC" id="4.6.1.-" evidence="11"/>
<dbReference type="InterPro" id="IPR039787">
    <property type="entry name" value="ENDOU"/>
</dbReference>
<evidence type="ECO:0000256" key="1">
    <source>
        <dbReference type="ARBA" id="ARBA00001936"/>
    </source>
</evidence>
<dbReference type="CDD" id="cd21159">
    <property type="entry name" value="XendoU"/>
    <property type="match status" value="1"/>
</dbReference>
<keyword evidence="6 11" id="KW-0255">Endonuclease</keyword>
<dbReference type="InterPro" id="IPR037227">
    <property type="entry name" value="EndoU-like"/>
</dbReference>
<dbReference type="Pfam" id="PF09412">
    <property type="entry name" value="XendoU"/>
    <property type="match status" value="1"/>
</dbReference>
<evidence type="ECO:0000256" key="3">
    <source>
        <dbReference type="ARBA" id="ARBA00011245"/>
    </source>
</evidence>
<evidence type="ECO:0000256" key="7">
    <source>
        <dbReference type="ARBA" id="ARBA00022801"/>
    </source>
</evidence>
<comment type="similarity">
    <text evidence="2 11">Belongs to the ENDOU family.</text>
</comment>
<protein>
    <recommendedName>
        <fullName evidence="11">Uridylate-specific endoribonuclease</fullName>
        <ecNumber evidence="11">4.6.1.-</ecNumber>
    </recommendedName>
</protein>
<comment type="subunit">
    <text evidence="3 11">Monomer.</text>
</comment>
<dbReference type="AlphaFoldDB" id="A0AAD9VCJ5"/>
<dbReference type="InterPro" id="IPR018998">
    <property type="entry name" value="EndoU_C"/>
</dbReference>
<feature type="domain" description="EndoU" evidence="12">
    <location>
        <begin position="46"/>
        <end position="318"/>
    </location>
</feature>
<dbReference type="GO" id="GO:0016829">
    <property type="term" value="F:lyase activity"/>
    <property type="evidence" value="ECO:0007669"/>
    <property type="project" value="UniProtKB-KW"/>
</dbReference>
<keyword evidence="10" id="KW-0456">Lyase</keyword>
<evidence type="ECO:0000256" key="8">
    <source>
        <dbReference type="ARBA" id="ARBA00022884"/>
    </source>
</evidence>
<comment type="caution">
    <text evidence="13">The sequence shown here is derived from an EMBL/GenBank/DDBJ whole genome shotgun (WGS) entry which is preliminary data.</text>
</comment>
<dbReference type="PANTHER" id="PTHR12439">
    <property type="entry name" value="PLACENTAL PROTEIN 11-RELATED"/>
    <property type="match status" value="1"/>
</dbReference>
<comment type="catalytic activity">
    <reaction evidence="11">
        <text>ribonucleotidyl-uridine-RNA = a 5'-end dephospho-uridine-RNA + a 3'-end 2',3'-cyclophospho-ribonucleotide-RNA</text>
        <dbReference type="Rhea" id="RHEA:67792"/>
        <dbReference type="Rhea" id="RHEA-COMP:10464"/>
        <dbReference type="Rhea" id="RHEA-COMP:17354"/>
        <dbReference type="Rhea" id="RHEA-COMP:17356"/>
        <dbReference type="ChEBI" id="CHEBI:83064"/>
        <dbReference type="ChEBI" id="CHEBI:173117"/>
        <dbReference type="ChEBI" id="CHEBI:173224"/>
    </reaction>
</comment>
<evidence type="ECO:0000256" key="5">
    <source>
        <dbReference type="ARBA" id="ARBA00022723"/>
    </source>
</evidence>
<comment type="cofactor">
    <cofactor evidence="1 11">
        <name>Mn(2+)</name>
        <dbReference type="ChEBI" id="CHEBI:29035"/>
    </cofactor>
</comment>
<evidence type="ECO:0000256" key="11">
    <source>
        <dbReference type="RuleBase" id="RU367085"/>
    </source>
</evidence>
<gene>
    <name evidence="13" type="ORF">P5673_006247</name>
</gene>
<evidence type="ECO:0000259" key="12">
    <source>
        <dbReference type="PROSITE" id="PS51959"/>
    </source>
</evidence>
<dbReference type="SUPFAM" id="SSF142877">
    <property type="entry name" value="EndoU-like"/>
    <property type="match status" value="1"/>
</dbReference>
<keyword evidence="4 11" id="KW-0540">Nuclease</keyword>
<dbReference type="PANTHER" id="PTHR12439:SF11">
    <property type="entry name" value="URIDYLATE-SPECIFIC ENDORIBONUCLEASE"/>
    <property type="match status" value="1"/>
</dbReference>